<feature type="compositionally biased region" description="Low complexity" evidence="1">
    <location>
        <begin position="121"/>
        <end position="137"/>
    </location>
</feature>
<organism evidence="2 3">
    <name type="scientific">Paramarasmius palmivorus</name>
    <dbReference type="NCBI Taxonomy" id="297713"/>
    <lineage>
        <taxon>Eukaryota</taxon>
        <taxon>Fungi</taxon>
        <taxon>Dikarya</taxon>
        <taxon>Basidiomycota</taxon>
        <taxon>Agaricomycotina</taxon>
        <taxon>Agaricomycetes</taxon>
        <taxon>Agaricomycetidae</taxon>
        <taxon>Agaricales</taxon>
        <taxon>Marasmiineae</taxon>
        <taxon>Marasmiaceae</taxon>
        <taxon>Paramarasmius</taxon>
    </lineage>
</organism>
<evidence type="ECO:0000313" key="3">
    <source>
        <dbReference type="Proteomes" id="UP001383192"/>
    </source>
</evidence>
<protein>
    <submittedName>
        <fullName evidence="2">Uncharacterized protein</fullName>
    </submittedName>
</protein>
<feature type="compositionally biased region" description="Basic residues" evidence="1">
    <location>
        <begin position="87"/>
        <end position="96"/>
    </location>
</feature>
<evidence type="ECO:0000256" key="1">
    <source>
        <dbReference type="SAM" id="MobiDB-lite"/>
    </source>
</evidence>
<feature type="compositionally biased region" description="Basic residues" evidence="1">
    <location>
        <begin position="161"/>
        <end position="172"/>
    </location>
</feature>
<dbReference type="EMBL" id="JAYKXP010000018">
    <property type="protein sequence ID" value="KAK7047950.1"/>
    <property type="molecule type" value="Genomic_DNA"/>
</dbReference>
<feature type="compositionally biased region" description="Low complexity" evidence="1">
    <location>
        <begin position="145"/>
        <end position="154"/>
    </location>
</feature>
<reference evidence="2 3" key="1">
    <citation type="submission" date="2024-01" db="EMBL/GenBank/DDBJ databases">
        <title>A draft genome for a cacao thread blight-causing isolate of Paramarasmius palmivorus.</title>
        <authorList>
            <person name="Baruah I.K."/>
            <person name="Bukari Y."/>
            <person name="Amoako-Attah I."/>
            <person name="Meinhardt L.W."/>
            <person name="Bailey B.A."/>
            <person name="Cohen S.P."/>
        </authorList>
    </citation>
    <scope>NUCLEOTIDE SEQUENCE [LARGE SCALE GENOMIC DNA]</scope>
    <source>
        <strain evidence="2 3">GH-12</strain>
    </source>
</reference>
<proteinExistence type="predicted"/>
<feature type="compositionally biased region" description="Pro residues" evidence="1">
    <location>
        <begin position="33"/>
        <end position="43"/>
    </location>
</feature>
<evidence type="ECO:0000313" key="2">
    <source>
        <dbReference type="EMBL" id="KAK7047950.1"/>
    </source>
</evidence>
<dbReference type="AlphaFoldDB" id="A0AAW0D9D4"/>
<feature type="compositionally biased region" description="Low complexity" evidence="1">
    <location>
        <begin position="44"/>
        <end position="61"/>
    </location>
</feature>
<feature type="compositionally biased region" description="Pro residues" evidence="1">
    <location>
        <begin position="106"/>
        <end position="120"/>
    </location>
</feature>
<feature type="region of interest" description="Disordered" evidence="1">
    <location>
        <begin position="22"/>
        <end position="181"/>
    </location>
</feature>
<gene>
    <name evidence="2" type="ORF">VNI00_006278</name>
</gene>
<feature type="compositionally biased region" description="Pro residues" evidence="1">
    <location>
        <begin position="62"/>
        <end position="78"/>
    </location>
</feature>
<comment type="caution">
    <text evidence="2">The sequence shown here is derived from an EMBL/GenBank/DDBJ whole genome shotgun (WGS) entry which is preliminary data.</text>
</comment>
<name>A0AAW0D9D4_9AGAR</name>
<sequence length="525" mass="58165">MADPAFNLTQTIVARARVNWTRAPDGVVDHPPTEPPELEPPYSPFGSPLSSLPPSDASSPLSSPPPSPPISSPPPLNPLPELEVSRGKKRRRRKKQSSANLTTLPSPAPSIPPSSSPSPLPSVSVSPIPSTSASPLPSTSPLPSEPSLSVSSAPRNPETARKHRLRQKKRQKLKDQTSATLGGKLVQHSTAVGTGFDTAAILNETDSYLGQLGRVPDGDGRIHALEELVGPNSRHKFKLCPVPSDSVPIIDKNQVVVGVLMGPPRGDKSWDEVIKTAATELDNARDDIYFESKHLFHKRGEFPVQPFGYSFGGGQEYPKRIYHTPKNEDILQRLTDLPCFKRLAGHANGGFATWAPNVYRQFCDYDTRLRKEHPNCTHNFANSVWACSTYNFGPQTVTVQHIDHLNYIFGWCAITALGKFDHTKGGHIVLWELGLVLEFPPGWTVLIPSAYIRHSNTPILLEETRYSFTQYTAGGLFRWVDDGFRLRSTMTKPQREIAKTQDRIRLKDGLLMYSTLDELRSRYKK</sequence>
<dbReference type="Proteomes" id="UP001383192">
    <property type="component" value="Unassembled WGS sequence"/>
</dbReference>
<keyword evidence="3" id="KW-1185">Reference proteome</keyword>
<accession>A0AAW0D9D4</accession>
<dbReference type="Gene3D" id="3.60.130.30">
    <property type="match status" value="1"/>
</dbReference>